<feature type="transmembrane region" description="Helical" evidence="2">
    <location>
        <begin position="904"/>
        <end position="926"/>
    </location>
</feature>
<dbReference type="Proteomes" id="UP000562984">
    <property type="component" value="Unassembled WGS sequence"/>
</dbReference>
<evidence type="ECO:0008006" key="5">
    <source>
        <dbReference type="Google" id="ProtNLM"/>
    </source>
</evidence>
<keyword evidence="2" id="KW-1133">Transmembrane helix</keyword>
<feature type="transmembrane region" description="Helical" evidence="2">
    <location>
        <begin position="168"/>
        <end position="184"/>
    </location>
</feature>
<organism evidence="3 4">
    <name type="scientific">Nakamurella aerolata</name>
    <dbReference type="NCBI Taxonomy" id="1656892"/>
    <lineage>
        <taxon>Bacteria</taxon>
        <taxon>Bacillati</taxon>
        <taxon>Actinomycetota</taxon>
        <taxon>Actinomycetes</taxon>
        <taxon>Nakamurellales</taxon>
        <taxon>Nakamurellaceae</taxon>
        <taxon>Nakamurella</taxon>
    </lineage>
</organism>
<protein>
    <recommendedName>
        <fullName evidence="5">Membrane protein YfhO</fullName>
    </recommendedName>
</protein>
<evidence type="ECO:0000256" key="2">
    <source>
        <dbReference type="SAM" id="Phobius"/>
    </source>
</evidence>
<feature type="transmembrane region" description="Helical" evidence="2">
    <location>
        <begin position="271"/>
        <end position="295"/>
    </location>
</feature>
<feature type="transmembrane region" description="Helical" evidence="2">
    <location>
        <begin position="497"/>
        <end position="520"/>
    </location>
</feature>
<comment type="caution">
    <text evidence="3">The sequence shown here is derived from an EMBL/GenBank/DDBJ whole genome shotgun (WGS) entry which is preliminary data.</text>
</comment>
<reference evidence="3 4" key="1">
    <citation type="submission" date="2020-05" db="EMBL/GenBank/DDBJ databases">
        <title>Nakamurella sp. DB0629 isolated from air conditioner.</title>
        <authorList>
            <person name="Kim D.H."/>
            <person name="Kim D.-U."/>
        </authorList>
    </citation>
    <scope>NUCLEOTIDE SEQUENCE [LARGE SCALE GENOMIC DNA]</scope>
    <source>
        <strain evidence="3 4">DB0629</strain>
    </source>
</reference>
<feature type="transmembrane region" description="Helical" evidence="2">
    <location>
        <begin position="438"/>
        <end position="458"/>
    </location>
</feature>
<dbReference type="InterPro" id="IPR018580">
    <property type="entry name" value="Uncharacterised_YfhO"/>
</dbReference>
<dbReference type="EMBL" id="JABEND010000005">
    <property type="protein sequence ID" value="NNG36255.1"/>
    <property type="molecule type" value="Genomic_DNA"/>
</dbReference>
<dbReference type="PANTHER" id="PTHR38454:SF1">
    <property type="entry name" value="INTEGRAL MEMBRANE PROTEIN"/>
    <property type="match status" value="1"/>
</dbReference>
<keyword evidence="2" id="KW-0812">Transmembrane</keyword>
<feature type="transmembrane region" description="Helical" evidence="2">
    <location>
        <begin position="338"/>
        <end position="357"/>
    </location>
</feature>
<evidence type="ECO:0000256" key="1">
    <source>
        <dbReference type="SAM" id="MobiDB-lite"/>
    </source>
</evidence>
<proteinExistence type="predicted"/>
<dbReference type="AlphaFoldDB" id="A0A849A6X3"/>
<evidence type="ECO:0000313" key="3">
    <source>
        <dbReference type="EMBL" id="NNG36255.1"/>
    </source>
</evidence>
<gene>
    <name evidence="3" type="ORF">HKD39_11120</name>
</gene>
<feature type="region of interest" description="Disordered" evidence="1">
    <location>
        <begin position="1"/>
        <end position="20"/>
    </location>
</feature>
<sequence length="940" mass="99609">MPGTTGADTASTEPGAPGVTRRRTGDLLVVSAVVAMLLALIAVRLGPSLLGSRTFTGTDLLRTFAPWANPAHPVQPQNGWVGDSVDFWIPALINAQHRLWQGDIPLWVGAGGPGSPLLAVTNLGLLTPLSIWPLLLPPEWAMGLVKLLQLIAAFTGMTLWLRRVGLRTAPAAAAGLLYLGTGFFVSFGTWVPQATTAALLPALLWTVERLVQRRTLTSALPVAVVTAFLVFAGFPAVAGHALYAGAAYFIVRLLADRRPAAGWASTVRTGLLGVGAVLVGVAVTAFQLLGLANLLSQSETDYRAASFFDTLPMRSLVSTVLPRAFLDDGFEGTNPVEAYAYVGAGTVLLSLAAIVVGRRLPIRRGVLTYLAVGALFCTSVIWFQGFWTDWLGHVPVFAGSLPGRLRGMLAVFVCALAGIGLAGILQRGGTRRQYRSRAAVVSGLAVVGVATLVYLGLRYSGRGLIRTGELWADVGIGIGVLLLLATAAWLSRRTLLGGLAAAMAIVLSGVQIVLSTANFWPTSAPTDFYQRNDFVTAVQQRQGTDRVLGLGAFFGSTGQAYDIRTVSGHTFQPAEWSEYLTSIDPTAYTGPWTSPTSPRLSLNLNDPMMHGSLLDRLGVALVALAPGERIPGIALGPDGKPPTESPWTGRQVTLDPGESLSRRIAAVDLQGVRVNMPIPRERGEPLELRAEIFDADGTRLTSGWLKLDGSPAGWVTIPVTGWALSNAKGPLRLKVTSFGDPVGLSVANGAPAVQLISPDPQDQLRLIHSDEYGTLWQRLTALPRIRWAADTEVIADPQQRLQRLASPQLSRSTVVLSAPGPAAAGRPAEVTVTLDSDDRMINKVRAKGAGYLVVADPLDPEDWEARVDGTIVPLVRADHAFVAVAVPAGEHTVEIRFVGRNSTLGLAISGSAVLVLLAAGVTGWVLRRRRRVRTAGAPPG</sequence>
<keyword evidence="4" id="KW-1185">Reference proteome</keyword>
<accession>A0A849A6X3</accession>
<feature type="transmembrane region" description="Helical" evidence="2">
    <location>
        <begin position="470"/>
        <end position="490"/>
    </location>
</feature>
<name>A0A849A6X3_9ACTN</name>
<dbReference type="RefSeq" id="WP_171199921.1">
    <property type="nucleotide sequence ID" value="NZ_JABEND010000005.1"/>
</dbReference>
<evidence type="ECO:0000313" key="4">
    <source>
        <dbReference type="Proteomes" id="UP000562984"/>
    </source>
</evidence>
<keyword evidence="2" id="KW-0472">Membrane</keyword>
<dbReference type="PANTHER" id="PTHR38454">
    <property type="entry name" value="INTEGRAL MEMBRANE PROTEIN-RELATED"/>
    <property type="match status" value="1"/>
</dbReference>
<feature type="transmembrane region" description="Helical" evidence="2">
    <location>
        <begin position="27"/>
        <end position="46"/>
    </location>
</feature>
<feature type="transmembrane region" description="Helical" evidence="2">
    <location>
        <begin position="140"/>
        <end position="161"/>
    </location>
</feature>
<feature type="transmembrane region" description="Helical" evidence="2">
    <location>
        <begin position="366"/>
        <end position="387"/>
    </location>
</feature>
<feature type="compositionally biased region" description="Polar residues" evidence="1">
    <location>
        <begin position="1"/>
        <end position="12"/>
    </location>
</feature>
<feature type="transmembrane region" description="Helical" evidence="2">
    <location>
        <begin position="407"/>
        <end position="426"/>
    </location>
</feature>
<feature type="transmembrane region" description="Helical" evidence="2">
    <location>
        <begin position="219"/>
        <end position="251"/>
    </location>
</feature>